<sequence length="162" mass="18036">MKNKLYLSIIIIIVIAFSLILGFVLDGMENMAIGSGTPAAIYWVSKGLALALLLGVALYVMFRKQDVGNIYILLYSTLALQLLPLIERLLLRGDSPRIIWSLVILFIVFVGYLSIVFGLDLLNDKIQKVEESLKGKSIPVVDEDLYNDENGQFVSAKNKKVD</sequence>
<comment type="caution">
    <text evidence="2">The sequence shown here is derived from an EMBL/GenBank/DDBJ whole genome shotgun (WGS) entry which is preliminary data.</text>
</comment>
<evidence type="ECO:0000256" key="1">
    <source>
        <dbReference type="SAM" id="Phobius"/>
    </source>
</evidence>
<organism evidence="2 3">
    <name type="scientific">Peloplasma aerotolerans</name>
    <dbReference type="NCBI Taxonomy" id="3044389"/>
    <lineage>
        <taxon>Bacteria</taxon>
        <taxon>Bacillati</taxon>
        <taxon>Mycoplasmatota</taxon>
        <taxon>Mollicutes</taxon>
        <taxon>Acholeplasmatales</taxon>
        <taxon>Acholeplasmataceae</taxon>
        <taxon>Peloplasma</taxon>
    </lineage>
</organism>
<dbReference type="AlphaFoldDB" id="A0AAW6U9S2"/>
<name>A0AAW6U9S2_9MOLU</name>
<dbReference type="RefSeq" id="WP_282839256.1">
    <property type="nucleotide sequence ID" value="NZ_JASCXW010000011.1"/>
</dbReference>
<reference evidence="2" key="1">
    <citation type="submission" date="2023-05" db="EMBL/GenBank/DDBJ databases">
        <title>Mariniplasma microaerophilum sp. nov., a novel anaerobic mollicute isolated from terrestrial mud volcano, Taman Peninsula, Russia.</title>
        <authorList>
            <person name="Khomyakova M.A."/>
            <person name="Merkel A.Y."/>
            <person name="Slobodkin A.I."/>
        </authorList>
    </citation>
    <scope>NUCLEOTIDE SEQUENCE</scope>
    <source>
        <strain evidence="2">M4Ah</strain>
    </source>
</reference>
<feature type="transmembrane region" description="Helical" evidence="1">
    <location>
        <begin position="5"/>
        <end position="25"/>
    </location>
</feature>
<dbReference type="EMBL" id="JASCXW010000011">
    <property type="protein sequence ID" value="MDI6452831.1"/>
    <property type="molecule type" value="Genomic_DNA"/>
</dbReference>
<keyword evidence="1" id="KW-1133">Transmembrane helix</keyword>
<dbReference type="Proteomes" id="UP001431532">
    <property type="component" value="Unassembled WGS sequence"/>
</dbReference>
<evidence type="ECO:0000313" key="2">
    <source>
        <dbReference type="EMBL" id="MDI6452831.1"/>
    </source>
</evidence>
<feature type="transmembrane region" description="Helical" evidence="1">
    <location>
        <begin position="69"/>
        <end position="86"/>
    </location>
</feature>
<keyword evidence="1" id="KW-0812">Transmembrane</keyword>
<evidence type="ECO:0008006" key="4">
    <source>
        <dbReference type="Google" id="ProtNLM"/>
    </source>
</evidence>
<proteinExistence type="predicted"/>
<accession>A0AAW6U9S2</accession>
<feature type="transmembrane region" description="Helical" evidence="1">
    <location>
        <begin position="98"/>
        <end position="122"/>
    </location>
</feature>
<keyword evidence="1" id="KW-0472">Membrane</keyword>
<keyword evidence="3" id="KW-1185">Reference proteome</keyword>
<gene>
    <name evidence="2" type="ORF">QJ521_04575</name>
</gene>
<protein>
    <recommendedName>
        <fullName evidence="4">DUF2304 domain-containing protein</fullName>
    </recommendedName>
</protein>
<feature type="transmembrane region" description="Helical" evidence="1">
    <location>
        <begin position="40"/>
        <end position="62"/>
    </location>
</feature>
<evidence type="ECO:0000313" key="3">
    <source>
        <dbReference type="Proteomes" id="UP001431532"/>
    </source>
</evidence>